<gene>
    <name evidence="2" type="ORF">Poly30_55450</name>
</gene>
<keyword evidence="3" id="KW-1185">Reference proteome</keyword>
<dbReference type="Pfam" id="PF14312">
    <property type="entry name" value="FG-GAP_2"/>
    <property type="match status" value="1"/>
</dbReference>
<proteinExistence type="predicted"/>
<organism evidence="2 3">
    <name type="scientific">Saltatorellus ferox</name>
    <dbReference type="NCBI Taxonomy" id="2528018"/>
    <lineage>
        <taxon>Bacteria</taxon>
        <taxon>Pseudomonadati</taxon>
        <taxon>Planctomycetota</taxon>
        <taxon>Planctomycetia</taxon>
        <taxon>Planctomycetia incertae sedis</taxon>
        <taxon>Saltatorellus</taxon>
    </lineage>
</organism>
<dbReference type="OrthoDB" id="290001at2"/>
<dbReference type="InterPro" id="IPR013517">
    <property type="entry name" value="FG-GAP"/>
</dbReference>
<dbReference type="AlphaFoldDB" id="A0A518F0Y6"/>
<dbReference type="Gene3D" id="2.130.10.130">
    <property type="entry name" value="Integrin alpha, N-terminal"/>
    <property type="match status" value="1"/>
</dbReference>
<evidence type="ECO:0008006" key="4">
    <source>
        <dbReference type="Google" id="ProtNLM"/>
    </source>
</evidence>
<evidence type="ECO:0000256" key="1">
    <source>
        <dbReference type="ARBA" id="ARBA00022729"/>
    </source>
</evidence>
<dbReference type="EMBL" id="CP036434">
    <property type="protein sequence ID" value="QDV09984.1"/>
    <property type="molecule type" value="Genomic_DNA"/>
</dbReference>
<dbReference type="PANTHER" id="PTHR36220">
    <property type="entry name" value="UNNAMED PRODUCT"/>
    <property type="match status" value="1"/>
</dbReference>
<reference evidence="2 3" key="1">
    <citation type="submission" date="2019-02" db="EMBL/GenBank/DDBJ databases">
        <title>Deep-cultivation of Planctomycetes and their phenomic and genomic characterization uncovers novel biology.</title>
        <authorList>
            <person name="Wiegand S."/>
            <person name="Jogler M."/>
            <person name="Boedeker C."/>
            <person name="Pinto D."/>
            <person name="Vollmers J."/>
            <person name="Rivas-Marin E."/>
            <person name="Kohn T."/>
            <person name="Peeters S.H."/>
            <person name="Heuer A."/>
            <person name="Rast P."/>
            <person name="Oberbeckmann S."/>
            <person name="Bunk B."/>
            <person name="Jeske O."/>
            <person name="Meyerdierks A."/>
            <person name="Storesund J.E."/>
            <person name="Kallscheuer N."/>
            <person name="Luecker S."/>
            <person name="Lage O.M."/>
            <person name="Pohl T."/>
            <person name="Merkel B.J."/>
            <person name="Hornburger P."/>
            <person name="Mueller R.-W."/>
            <person name="Bruemmer F."/>
            <person name="Labrenz M."/>
            <person name="Spormann A.M."/>
            <person name="Op den Camp H."/>
            <person name="Overmann J."/>
            <person name="Amann R."/>
            <person name="Jetten M.S.M."/>
            <person name="Mascher T."/>
            <person name="Medema M.H."/>
            <person name="Devos D.P."/>
            <person name="Kaster A.-K."/>
            <person name="Ovreas L."/>
            <person name="Rohde M."/>
            <person name="Galperin M.Y."/>
            <person name="Jogler C."/>
        </authorList>
    </citation>
    <scope>NUCLEOTIDE SEQUENCE [LARGE SCALE GENOMIC DNA]</scope>
    <source>
        <strain evidence="2 3">Poly30</strain>
    </source>
</reference>
<evidence type="ECO:0000313" key="2">
    <source>
        <dbReference type="EMBL" id="QDV09984.1"/>
    </source>
</evidence>
<name>A0A518F0Y6_9BACT</name>
<keyword evidence="1" id="KW-0732">Signal</keyword>
<dbReference type="InterPro" id="IPR028994">
    <property type="entry name" value="Integrin_alpha_N"/>
</dbReference>
<dbReference type="Proteomes" id="UP000320390">
    <property type="component" value="Chromosome"/>
</dbReference>
<dbReference type="PANTHER" id="PTHR36220:SF1">
    <property type="entry name" value="GAMMA TUBULIN COMPLEX COMPONENT C-TERMINAL DOMAIN-CONTAINING PROTEIN"/>
    <property type="match status" value="1"/>
</dbReference>
<sequence>MFSILTALALTLPQQCPTPIAKPPGFPGGFGGRVAIDGGRAVLIDDRTCTSQLCVQGAAFFYRYEPITGQWNYESALHRADQASLDTTGRAVDIDGDTVVVSSVGDVGPNALRTGSVTVWDYDGTNWIEGQTLFPSNGFELGGFGEALDLEGDLLAVGNGATYWDERGSVSVFRRGTDGTWHESAIIEPRTPSTATGFGHEVKIAGHQILVTTINGTGHDFLPVGAVIVFEENAQTGEWLGVQRLTGSTAHALFGRSLSVDGDRLAVASWPRLNAFDGPPTRGAAFVFERDPAAGLWSEFQRLQSGSILAFDDFGKHVALDGARVYVGARLGHELYFFHQPFENAPFQRSPYRSFEGFAIQGGSGKVGEFFVADGGHVLTTGYQSIHEGYKSWFLEGAPLTDCDGDGFDDDCALALGWQLDENGDGHVDTCGELGTRICFGRDNSEQRPTRLTSYGSRRVVDADFHVRAMGMRQLVNGYLLVSDTTGFVPLAGGSMGDLCIAGPRVGRFSQQVQVASPQGTIDMQVNLTALPQPTGPVVVTPGDTWYFQYWHRDQRLGGGQTSTFSDAVGVTFE</sequence>
<accession>A0A518F0Y6</accession>
<dbReference type="RefSeq" id="WP_145205360.1">
    <property type="nucleotide sequence ID" value="NZ_CP036434.1"/>
</dbReference>
<evidence type="ECO:0000313" key="3">
    <source>
        <dbReference type="Proteomes" id="UP000320390"/>
    </source>
</evidence>
<protein>
    <recommendedName>
        <fullName evidence="4">FG-GAP repeat protein</fullName>
    </recommendedName>
</protein>